<sequence>MQRRRWILIAISLTLLLASAGLSLARTTGLLDDPNCTTSACTFLPLALKNSNEITPMPTTAATATNVMLSPTATSSTTPTDVPTATSTPTDVPTATNTPTNIPTVTNTPTDVPTATSTSTDVPTATSTPTDVPTATNTPTAVPTVTNTPTNTSTPTSTPTNTLTPTSTATATPRPPTTTPTTIVGTATPTTPPNFTRIVWSTAVPTPFSYPFAAVEAQGAVVGGKLYVFGGFGQPGLSGDTPSRLSNVYDPVANTWTAIAPLERGLTHVGTATDGQKIFLVGGYIEDFDGVGQIFGSRVSRYYDTATNTYTNLPVIPIQRAAGQLYYLDRKLHYVGGTYYKQVDVGTHFVLDLNDLATGWVTQTNQLTYAELPNPRQHAGGVVLDGKLYYIGGQHGHDGSLTVDNDVHRYDPATNIWEQMADIPLALNHISHSTLALGGKIFVFAGQTTNGTRHNTIYVYDPATNTWAQMPNNLPATRYSGIIGEINGTLYFTTGGGTNSYRGIPTP</sequence>
<comment type="caution">
    <text evidence="3">The sequence shown here is derived from an EMBL/GenBank/DDBJ whole genome shotgun (WGS) entry which is preliminary data.</text>
</comment>
<proteinExistence type="predicted"/>
<evidence type="ECO:0000313" key="4">
    <source>
        <dbReference type="Proteomes" id="UP001428290"/>
    </source>
</evidence>
<reference evidence="3 4" key="1">
    <citation type="submission" date="2024-02" db="EMBL/GenBank/DDBJ databases">
        <title>Herpetosiphon gulosus NBRC 112829.</title>
        <authorList>
            <person name="Ichikawa N."/>
            <person name="Katano-Makiyama Y."/>
            <person name="Hidaka K."/>
        </authorList>
    </citation>
    <scope>NUCLEOTIDE SEQUENCE [LARGE SCALE GENOMIC DNA]</scope>
    <source>
        <strain evidence="3 4">NBRC 112829</strain>
    </source>
</reference>
<organism evidence="3 4">
    <name type="scientific">Herpetosiphon gulosus</name>
    <dbReference type="NCBI Taxonomy" id="1973496"/>
    <lineage>
        <taxon>Bacteria</taxon>
        <taxon>Bacillati</taxon>
        <taxon>Chloroflexota</taxon>
        <taxon>Chloroflexia</taxon>
        <taxon>Herpetosiphonales</taxon>
        <taxon>Herpetosiphonaceae</taxon>
        <taxon>Herpetosiphon</taxon>
    </lineage>
</organism>
<keyword evidence="2" id="KW-0732">Signal</keyword>
<feature type="region of interest" description="Disordered" evidence="1">
    <location>
        <begin position="72"/>
        <end position="190"/>
    </location>
</feature>
<dbReference type="Pfam" id="PF07646">
    <property type="entry name" value="Kelch_2"/>
    <property type="match status" value="1"/>
</dbReference>
<gene>
    <name evidence="3" type="primary">nanM_2</name>
    <name evidence="3" type="ORF">Hgul01_01338</name>
</gene>
<dbReference type="Proteomes" id="UP001428290">
    <property type="component" value="Unassembled WGS sequence"/>
</dbReference>
<dbReference type="InterPro" id="IPR053256">
    <property type="entry name" value="Kelch_repeat-containing"/>
</dbReference>
<dbReference type="InterPro" id="IPR015915">
    <property type="entry name" value="Kelch-typ_b-propeller"/>
</dbReference>
<dbReference type="PANTHER" id="PTHR46773:SF5">
    <property type="entry name" value="OS04G0487100 PROTEIN"/>
    <property type="match status" value="1"/>
</dbReference>
<feature type="compositionally biased region" description="Low complexity" evidence="1">
    <location>
        <begin position="179"/>
        <end position="189"/>
    </location>
</feature>
<dbReference type="InterPro" id="IPR011498">
    <property type="entry name" value="Kelch_2"/>
</dbReference>
<dbReference type="PANTHER" id="PTHR46773">
    <property type="match status" value="1"/>
</dbReference>
<accession>A0ABP9WWG0</accession>
<feature type="compositionally biased region" description="Low complexity" evidence="1">
    <location>
        <begin position="72"/>
        <end position="172"/>
    </location>
</feature>
<evidence type="ECO:0000256" key="2">
    <source>
        <dbReference type="SAM" id="SignalP"/>
    </source>
</evidence>
<dbReference type="SMART" id="SM00612">
    <property type="entry name" value="Kelch"/>
    <property type="match status" value="3"/>
</dbReference>
<dbReference type="RefSeq" id="WP_345721177.1">
    <property type="nucleotide sequence ID" value="NZ_BAABRU010000004.1"/>
</dbReference>
<dbReference type="Pfam" id="PF01344">
    <property type="entry name" value="Kelch_1"/>
    <property type="match status" value="2"/>
</dbReference>
<dbReference type="EMBL" id="BAABRU010000004">
    <property type="protein sequence ID" value="GAA5527551.1"/>
    <property type="molecule type" value="Genomic_DNA"/>
</dbReference>
<feature type="chain" id="PRO_5045163984" evidence="2">
    <location>
        <begin position="26"/>
        <end position="507"/>
    </location>
</feature>
<dbReference type="InterPro" id="IPR006652">
    <property type="entry name" value="Kelch_1"/>
</dbReference>
<protein>
    <submittedName>
        <fullName evidence="3">N-acetylneuraminate epimerase</fullName>
    </submittedName>
</protein>
<name>A0ABP9WWG0_9CHLR</name>
<dbReference type="SUPFAM" id="SSF117281">
    <property type="entry name" value="Kelch motif"/>
    <property type="match status" value="2"/>
</dbReference>
<feature type="signal peptide" evidence="2">
    <location>
        <begin position="1"/>
        <end position="25"/>
    </location>
</feature>
<keyword evidence="4" id="KW-1185">Reference proteome</keyword>
<evidence type="ECO:0000313" key="3">
    <source>
        <dbReference type="EMBL" id="GAA5527551.1"/>
    </source>
</evidence>
<dbReference type="Gene3D" id="2.120.10.80">
    <property type="entry name" value="Kelch-type beta propeller"/>
    <property type="match status" value="2"/>
</dbReference>
<evidence type="ECO:0000256" key="1">
    <source>
        <dbReference type="SAM" id="MobiDB-lite"/>
    </source>
</evidence>